<dbReference type="PROSITE" id="PS00108">
    <property type="entry name" value="PROTEIN_KINASE_ST"/>
    <property type="match status" value="1"/>
</dbReference>
<evidence type="ECO:0000256" key="17">
    <source>
        <dbReference type="SAM" id="Phobius"/>
    </source>
</evidence>
<evidence type="ECO:0000259" key="18">
    <source>
        <dbReference type="PROSITE" id="PS50011"/>
    </source>
</evidence>
<dbReference type="PROSITE" id="PS00107">
    <property type="entry name" value="PROTEIN_KINASE_ATP"/>
    <property type="match status" value="2"/>
</dbReference>
<dbReference type="NCBIfam" id="TIGR00229">
    <property type="entry name" value="sensory_box"/>
    <property type="match status" value="1"/>
</dbReference>
<feature type="transmembrane region" description="Helical" evidence="17">
    <location>
        <begin position="681"/>
        <end position="711"/>
    </location>
</feature>
<keyword evidence="17" id="KW-0812">Transmembrane</keyword>
<feature type="compositionally biased region" description="Polar residues" evidence="16">
    <location>
        <begin position="385"/>
        <end position="394"/>
    </location>
</feature>
<feature type="region of interest" description="Disordered" evidence="16">
    <location>
        <begin position="243"/>
        <end position="285"/>
    </location>
</feature>
<dbReference type="Gene3D" id="3.30.450.20">
    <property type="entry name" value="PAS domain"/>
    <property type="match status" value="1"/>
</dbReference>
<evidence type="ECO:0000256" key="16">
    <source>
        <dbReference type="SAM" id="MobiDB-lite"/>
    </source>
</evidence>
<keyword evidence="15" id="KW-0175">Coiled coil</keyword>
<reference evidence="20 21" key="1">
    <citation type="submission" date="2019-01" db="EMBL/GenBank/DDBJ databases">
        <title>Sequencing of cultivated peanut Arachis hypogaea provides insights into genome evolution and oil improvement.</title>
        <authorList>
            <person name="Chen X."/>
        </authorList>
    </citation>
    <scope>NUCLEOTIDE SEQUENCE [LARGE SCALE GENOMIC DNA]</scope>
    <source>
        <strain evidence="21">cv. Fuhuasheng</strain>
        <tissue evidence="20">Leaves</tissue>
    </source>
</reference>
<dbReference type="AlphaFoldDB" id="A0A445EU92"/>
<keyword evidence="21" id="KW-1185">Reference proteome</keyword>
<feature type="compositionally biased region" description="Polar residues" evidence="16">
    <location>
        <begin position="312"/>
        <end position="335"/>
    </location>
</feature>
<feature type="compositionally biased region" description="Basic and acidic residues" evidence="16">
    <location>
        <begin position="341"/>
        <end position="356"/>
    </location>
</feature>
<dbReference type="Gene3D" id="3.30.200.20">
    <property type="entry name" value="Phosphorylase Kinase, domain 1"/>
    <property type="match status" value="2"/>
</dbReference>
<accession>A0A445EU92</accession>
<dbReference type="SMART" id="SM00220">
    <property type="entry name" value="S_TKc"/>
    <property type="match status" value="2"/>
</dbReference>
<evidence type="ECO:0000256" key="12">
    <source>
        <dbReference type="ARBA" id="ARBA00047899"/>
    </source>
</evidence>
<keyword evidence="5" id="KW-0716">Sensory transduction</keyword>
<dbReference type="STRING" id="3818.A0A445EU92"/>
<dbReference type="InterPro" id="IPR017441">
    <property type="entry name" value="Protein_kinase_ATP_BS"/>
</dbReference>
<evidence type="ECO:0000313" key="20">
    <source>
        <dbReference type="EMBL" id="RYR79045.1"/>
    </source>
</evidence>
<organism evidence="20 21">
    <name type="scientific">Arachis hypogaea</name>
    <name type="common">Peanut</name>
    <dbReference type="NCBI Taxonomy" id="3818"/>
    <lineage>
        <taxon>Eukaryota</taxon>
        <taxon>Viridiplantae</taxon>
        <taxon>Streptophyta</taxon>
        <taxon>Embryophyta</taxon>
        <taxon>Tracheophyta</taxon>
        <taxon>Spermatophyta</taxon>
        <taxon>Magnoliopsida</taxon>
        <taxon>eudicotyledons</taxon>
        <taxon>Gunneridae</taxon>
        <taxon>Pentapetalae</taxon>
        <taxon>rosids</taxon>
        <taxon>fabids</taxon>
        <taxon>Fabales</taxon>
        <taxon>Fabaceae</taxon>
        <taxon>Papilionoideae</taxon>
        <taxon>50 kb inversion clade</taxon>
        <taxon>dalbergioids sensu lato</taxon>
        <taxon>Dalbergieae</taxon>
        <taxon>Pterocarpus clade</taxon>
        <taxon>Arachis</taxon>
    </lineage>
</organism>
<dbReference type="InterPro" id="IPR000014">
    <property type="entry name" value="PAS"/>
</dbReference>
<evidence type="ECO:0000256" key="7">
    <source>
        <dbReference type="ARBA" id="ARBA00022741"/>
    </source>
</evidence>
<comment type="similarity">
    <text evidence="1">Belongs to the protein kinase superfamily. TKL Ser/Thr protein kinase family. RAF subfamily.</text>
</comment>
<feature type="compositionally biased region" description="Basic and acidic residues" evidence="16">
    <location>
        <begin position="256"/>
        <end position="285"/>
    </location>
</feature>
<dbReference type="PANTHER" id="PTHR47989">
    <property type="entry name" value="OS01G0750732 PROTEIN"/>
    <property type="match status" value="1"/>
</dbReference>
<dbReference type="CDD" id="cd00130">
    <property type="entry name" value="PAS"/>
    <property type="match status" value="1"/>
</dbReference>
<evidence type="ECO:0000256" key="11">
    <source>
        <dbReference type="ARBA" id="ARBA00023170"/>
    </source>
</evidence>
<keyword evidence="10" id="KW-0157">Chromophore</keyword>
<dbReference type="Pfam" id="PF00069">
    <property type="entry name" value="Pkinase"/>
    <property type="match status" value="1"/>
</dbReference>
<dbReference type="FunFam" id="3.30.200.20:FF:000466">
    <property type="entry name" value="Putative LRR receptor-like serine/threonine-protein kinase"/>
    <property type="match status" value="1"/>
</dbReference>
<name>A0A445EU92_ARAHY</name>
<dbReference type="GO" id="GO:0009881">
    <property type="term" value="F:photoreceptor activity"/>
    <property type="evidence" value="ECO:0007669"/>
    <property type="project" value="UniProtKB-KW"/>
</dbReference>
<comment type="caution">
    <text evidence="20">The sequence shown here is derived from an EMBL/GenBank/DDBJ whole genome shotgun (WGS) entry which is preliminary data.</text>
</comment>
<evidence type="ECO:0000259" key="19">
    <source>
        <dbReference type="PROSITE" id="PS50112"/>
    </source>
</evidence>
<dbReference type="InterPro" id="IPR001245">
    <property type="entry name" value="Ser-Thr/Tyr_kinase_cat_dom"/>
</dbReference>
<feature type="domain" description="Protein kinase" evidence="18">
    <location>
        <begin position="427"/>
        <end position="658"/>
    </location>
</feature>
<keyword evidence="17" id="KW-1133">Transmembrane helix</keyword>
<keyword evidence="7 14" id="KW-0547">Nucleotide-binding</keyword>
<keyword evidence="8" id="KW-0418">Kinase</keyword>
<dbReference type="PANTHER" id="PTHR47989:SF61">
    <property type="entry name" value="PROTEIN KINASE DOMAIN-CONTAINING PROTEIN"/>
    <property type="match status" value="1"/>
</dbReference>
<feature type="binding site" evidence="14">
    <location>
        <position position="775"/>
    </location>
    <ligand>
        <name>ATP</name>
        <dbReference type="ChEBI" id="CHEBI:30616"/>
    </ligand>
</feature>
<evidence type="ECO:0000256" key="4">
    <source>
        <dbReference type="ARBA" id="ARBA00022543"/>
    </source>
</evidence>
<dbReference type="CDD" id="cd13999">
    <property type="entry name" value="STKc_MAP3K-like"/>
    <property type="match status" value="1"/>
</dbReference>
<evidence type="ECO:0000256" key="6">
    <source>
        <dbReference type="ARBA" id="ARBA00022679"/>
    </source>
</evidence>
<evidence type="ECO:0000256" key="15">
    <source>
        <dbReference type="SAM" id="Coils"/>
    </source>
</evidence>
<keyword evidence="3" id="KW-0723">Serine/threonine-protein kinase</keyword>
<keyword evidence="9 14" id="KW-0067">ATP-binding</keyword>
<comment type="catalytic activity">
    <reaction evidence="12">
        <text>L-threonyl-[protein] + ATP = O-phospho-L-threonyl-[protein] + ADP + H(+)</text>
        <dbReference type="Rhea" id="RHEA:46608"/>
        <dbReference type="Rhea" id="RHEA-COMP:11060"/>
        <dbReference type="Rhea" id="RHEA-COMP:11605"/>
        <dbReference type="ChEBI" id="CHEBI:15378"/>
        <dbReference type="ChEBI" id="CHEBI:30013"/>
        <dbReference type="ChEBI" id="CHEBI:30616"/>
        <dbReference type="ChEBI" id="CHEBI:61977"/>
        <dbReference type="ChEBI" id="CHEBI:456216"/>
        <dbReference type="EC" id="2.7.11.1"/>
    </reaction>
</comment>
<dbReference type="InterPro" id="IPR008271">
    <property type="entry name" value="Ser/Thr_kinase_AS"/>
</dbReference>
<feature type="domain" description="PAS" evidence="19">
    <location>
        <begin position="95"/>
        <end position="145"/>
    </location>
</feature>
<evidence type="ECO:0000256" key="8">
    <source>
        <dbReference type="ARBA" id="ARBA00022777"/>
    </source>
</evidence>
<dbReference type="InterPro" id="IPR000719">
    <property type="entry name" value="Prot_kinase_dom"/>
</dbReference>
<dbReference type="InterPro" id="IPR011009">
    <property type="entry name" value="Kinase-like_dom_sf"/>
</dbReference>
<gene>
    <name evidence="20" type="ORF">Ahy_A01g003918</name>
</gene>
<sequence length="1075" mass="121142">MRIAVPTTTTTSMAGDERQTSYRVLADRCRTLEEEQAKLREQFRQLLQEKEEEEEEVVVADSTLRFLSGNFFSDSPYASVLKCMGHAVHVYRASSGEIIYWNRSAETLYGWKDYEIIGQRVAKFLVTEECYESLQNILERLIRGVPWSGKFPFKKRSGEVFIAIVTKTPLYEDGELVGIITVSSDAAVFNSMDSENRSYQPGNNGKAGGQRINFKRIQWPPRPLIASSVSNLASKILLNRHPDDAFSRNTTTDGDEEKHSIHEKERHSSHQRSENRTFREVSEKVKSTIAARVLAKLQTGGSEKCGKDDGSIKSNCTNDCSGSKRVNNEGDSSGGSVALTPRKDGANEEDREDPLLRLHCKFNPKKKEQEAINMVIEDEMKKQQEGLQLQSTRESTGSNGGSNGSSSSKGDNESNSIVKSEIHWENLQLREEIGQGSYAVVYHGIWNGSDVAVKVYFGNGYTEETLHDYKKEIDIMKRLRHPNVLLFMGAVYSQERLAIVTELLPRGSLFKILHKSNQPLDIRRLLRMALDVAKGMNYLHHRNPPIVHRDLKSSNLLVDKNWTVKPQWMAPEVLRNEPSNEKSDVYSFGVILWELMTQSIPWENLNSLQVVGVVGFMDRRLELPEGLDPQVASVIRDCWQRVFVNYKEISSSHNHKVEAMVDGYRSMVENPSPMRNATNHMMLGFLAGISTVMLVAAILFCLFGTKLIALFKQHRTLKGKEYNSFKDETMPLRRFTFDEIERATKNFSQEFLLGSGAFGNVYKGNFELEGTLAIKRAHGESFLSVDEFRNEVRLLATVKHRNLIGLVGYCEEPERFGARILVYEYVPNGSLLEYMIGNKNSLTWKQRVNIAIGAARGEGFEAKVSDFGLVKSGPIEDQSHVSSQIKGTPGYLDPAYCSSFHLTKFTDVYSFGVILLQLVSARPAVDTNEASPSLEKGNVEEIIDANLLCQSEPCNMRVMLKMGQLALRCVVQEPKSRPTMIQVCQELEQALYSEDTFNNKQHSSKGFPSIGLSQQSSVEKNDSFVSIDGVGLQKFHIDMDSLSFQSTRLMCLENNSISIDIDNNNLKRIQEDGDI</sequence>
<feature type="domain" description="Protein kinase" evidence="18">
    <location>
        <begin position="747"/>
        <end position="992"/>
    </location>
</feature>
<dbReference type="SUPFAM" id="SSF55785">
    <property type="entry name" value="PYP-like sensor domain (PAS domain)"/>
    <property type="match status" value="1"/>
</dbReference>
<proteinExistence type="inferred from homology"/>
<dbReference type="Pfam" id="PF13426">
    <property type="entry name" value="PAS_9"/>
    <property type="match status" value="1"/>
</dbReference>
<evidence type="ECO:0000256" key="14">
    <source>
        <dbReference type="PROSITE-ProRule" id="PRU10141"/>
    </source>
</evidence>
<evidence type="ECO:0000256" key="10">
    <source>
        <dbReference type="ARBA" id="ARBA00022991"/>
    </source>
</evidence>
<dbReference type="SUPFAM" id="SSF56112">
    <property type="entry name" value="Protein kinase-like (PK-like)"/>
    <property type="match status" value="2"/>
</dbReference>
<dbReference type="InterPro" id="IPR035965">
    <property type="entry name" value="PAS-like_dom_sf"/>
</dbReference>
<evidence type="ECO:0000313" key="21">
    <source>
        <dbReference type="Proteomes" id="UP000289738"/>
    </source>
</evidence>
<feature type="region of interest" description="Disordered" evidence="16">
    <location>
        <begin position="382"/>
        <end position="415"/>
    </location>
</feature>
<comment type="catalytic activity">
    <reaction evidence="13">
        <text>L-seryl-[protein] + ATP = O-phospho-L-seryl-[protein] + ADP + H(+)</text>
        <dbReference type="Rhea" id="RHEA:17989"/>
        <dbReference type="Rhea" id="RHEA-COMP:9863"/>
        <dbReference type="Rhea" id="RHEA-COMP:11604"/>
        <dbReference type="ChEBI" id="CHEBI:15378"/>
        <dbReference type="ChEBI" id="CHEBI:29999"/>
        <dbReference type="ChEBI" id="CHEBI:30616"/>
        <dbReference type="ChEBI" id="CHEBI:83421"/>
        <dbReference type="ChEBI" id="CHEBI:456216"/>
        <dbReference type="EC" id="2.7.11.1"/>
    </reaction>
</comment>
<keyword evidence="6" id="KW-0808">Transferase</keyword>
<evidence type="ECO:0000256" key="3">
    <source>
        <dbReference type="ARBA" id="ARBA00022527"/>
    </source>
</evidence>
<evidence type="ECO:0000256" key="13">
    <source>
        <dbReference type="ARBA" id="ARBA00048679"/>
    </source>
</evidence>
<dbReference type="EMBL" id="SDMP01000001">
    <property type="protein sequence ID" value="RYR79045.1"/>
    <property type="molecule type" value="Genomic_DNA"/>
</dbReference>
<feature type="coiled-coil region" evidence="15">
    <location>
        <begin position="22"/>
        <end position="63"/>
    </location>
</feature>
<dbReference type="Pfam" id="PF07714">
    <property type="entry name" value="PK_Tyr_Ser-Thr"/>
    <property type="match status" value="2"/>
</dbReference>
<dbReference type="GO" id="GO:0005524">
    <property type="term" value="F:ATP binding"/>
    <property type="evidence" value="ECO:0007669"/>
    <property type="project" value="UniProtKB-UniRule"/>
</dbReference>
<dbReference type="EC" id="2.7.11.1" evidence="2"/>
<feature type="binding site" evidence="14">
    <location>
        <position position="454"/>
    </location>
    <ligand>
        <name>ATP</name>
        <dbReference type="ChEBI" id="CHEBI:30616"/>
    </ligand>
</feature>
<keyword evidence="11" id="KW-0675">Receptor</keyword>
<dbReference type="Gene3D" id="1.10.510.10">
    <property type="entry name" value="Transferase(Phosphotransferase) domain 1"/>
    <property type="match status" value="3"/>
</dbReference>
<dbReference type="FunFam" id="3.30.200.20:FF:000060">
    <property type="entry name" value="Serine/threonine-protein kinase isoform 1"/>
    <property type="match status" value="1"/>
</dbReference>
<dbReference type="PROSITE" id="PS50011">
    <property type="entry name" value="PROTEIN_KINASE_DOM"/>
    <property type="match status" value="2"/>
</dbReference>
<evidence type="ECO:0000256" key="1">
    <source>
        <dbReference type="ARBA" id="ARBA00010507"/>
    </source>
</evidence>
<dbReference type="GO" id="GO:0004674">
    <property type="term" value="F:protein serine/threonine kinase activity"/>
    <property type="evidence" value="ECO:0007669"/>
    <property type="project" value="UniProtKB-KW"/>
</dbReference>
<keyword evidence="17" id="KW-0472">Membrane</keyword>
<feature type="compositionally biased region" description="Low complexity" evidence="16">
    <location>
        <begin position="404"/>
        <end position="415"/>
    </location>
</feature>
<dbReference type="PROSITE" id="PS50112">
    <property type="entry name" value="PAS"/>
    <property type="match status" value="1"/>
</dbReference>
<keyword evidence="4" id="KW-0600">Photoreceptor protein</keyword>
<dbReference type="Proteomes" id="UP000289738">
    <property type="component" value="Chromosome A01"/>
</dbReference>
<evidence type="ECO:0000256" key="9">
    <source>
        <dbReference type="ARBA" id="ARBA00022840"/>
    </source>
</evidence>
<protein>
    <recommendedName>
        <fullName evidence="2">non-specific serine/threonine protein kinase</fullName>
        <ecNumber evidence="2">2.7.11.1</ecNumber>
    </recommendedName>
</protein>
<evidence type="ECO:0000256" key="5">
    <source>
        <dbReference type="ARBA" id="ARBA00022606"/>
    </source>
</evidence>
<feature type="region of interest" description="Disordered" evidence="16">
    <location>
        <begin position="299"/>
        <end position="356"/>
    </location>
</feature>
<evidence type="ECO:0000256" key="2">
    <source>
        <dbReference type="ARBA" id="ARBA00012513"/>
    </source>
</evidence>